<dbReference type="GeneID" id="96778530"/>
<protein>
    <submittedName>
        <fullName evidence="1">ATP-binding protein</fullName>
    </submittedName>
</protein>
<evidence type="ECO:0000313" key="1">
    <source>
        <dbReference type="EMBL" id="MSU08599.1"/>
    </source>
</evidence>
<keyword evidence="1" id="KW-0547">Nucleotide-binding</keyword>
<dbReference type="RefSeq" id="WP_154406767.1">
    <property type="nucleotide sequence ID" value="NZ_VUNR01000010.1"/>
</dbReference>
<dbReference type="InterPro" id="IPR051162">
    <property type="entry name" value="T4SS_component"/>
</dbReference>
<keyword evidence="2" id="KW-1185">Reference proteome</keyword>
<dbReference type="Gene3D" id="3.40.50.300">
    <property type="entry name" value="P-loop containing nucleotide triphosphate hydrolases"/>
    <property type="match status" value="1"/>
</dbReference>
<name>A0A6I2UG21_9FIRM</name>
<dbReference type="Proteomes" id="UP000433181">
    <property type="component" value="Unassembled WGS sequence"/>
</dbReference>
<evidence type="ECO:0000313" key="2">
    <source>
        <dbReference type="Proteomes" id="UP000433181"/>
    </source>
</evidence>
<dbReference type="AlphaFoldDB" id="A0A6I2UG21"/>
<reference evidence="1 2" key="1">
    <citation type="submission" date="2019-08" db="EMBL/GenBank/DDBJ databases">
        <title>In-depth cultivation of the pig gut microbiome towards novel bacterial diversity and tailored functional studies.</title>
        <authorList>
            <person name="Wylensek D."/>
            <person name="Hitch T.C.A."/>
            <person name="Clavel T."/>
        </authorList>
    </citation>
    <scope>NUCLEOTIDE SEQUENCE [LARGE SCALE GENOMIC DNA]</scope>
    <source>
        <strain evidence="1 2">WCA-693-APC-5D-A</strain>
    </source>
</reference>
<proteinExistence type="predicted"/>
<dbReference type="PANTHER" id="PTHR30121:SF6">
    <property type="entry name" value="SLR6007 PROTEIN"/>
    <property type="match status" value="1"/>
</dbReference>
<organism evidence="1 2">
    <name type="scientific">Anaerovibrio slackiae</name>
    <dbReference type="NCBI Taxonomy" id="2652309"/>
    <lineage>
        <taxon>Bacteria</taxon>
        <taxon>Bacillati</taxon>
        <taxon>Bacillota</taxon>
        <taxon>Negativicutes</taxon>
        <taxon>Selenomonadales</taxon>
        <taxon>Selenomonadaceae</taxon>
        <taxon>Anaerovibrio</taxon>
    </lineage>
</organism>
<dbReference type="SUPFAM" id="SSF52540">
    <property type="entry name" value="P-loop containing nucleoside triphosphate hydrolases"/>
    <property type="match status" value="1"/>
</dbReference>
<dbReference type="PANTHER" id="PTHR30121">
    <property type="entry name" value="UNCHARACTERIZED PROTEIN YJGR-RELATED"/>
    <property type="match status" value="1"/>
</dbReference>
<dbReference type="GO" id="GO:0005524">
    <property type="term" value="F:ATP binding"/>
    <property type="evidence" value="ECO:0007669"/>
    <property type="project" value="UniProtKB-KW"/>
</dbReference>
<keyword evidence="1" id="KW-0067">ATP-binding</keyword>
<dbReference type="InterPro" id="IPR027417">
    <property type="entry name" value="P-loop_NTPase"/>
</dbReference>
<gene>
    <name evidence="1" type="ORF">FYJ84_06330</name>
</gene>
<sequence length="569" mass="64300">MPNKPIGKVIATEKVPTTIDSFHFWTQPETILRPFDVVKVKHLNDSTTYGVIEEISHITDSASFLSSFISNDFGDTEIEDSTYRIGMNYVKVKVVGNSHNIDSPVISNSKVYLANKDEIITALGLNKVKNPIVCGYLEVHDKDNHGKKEILPVHLSADFLIGPEGAHLNISGISGLAAKTSYAMFLLKAIQDKYIADAENTIDDEDEDSNGVAIVAFNVKGNDLLAIDEMNDFKQSMCDRKTVLKKYENLGLTQEAFKNVTYLYPASDHNHKNSFVPPERLKRQKSQKKAFEYKFDYNKDKQNLDMMFSNIDDPNQTIDSIINYIISGQGGFKNIQEWHRFINEVESMQEAGGGSSKKDKEIPVLSWRKFYRLIKKSISNNVLFGSTQDGEARIGDMIKNINANDVYVIDIAKLDSDMQAFVFGTTVREIMDYQLSVKPEPKDGKKPPSRIIIFMDELNKYAPSEGAKNSPICRQILEVAERGRSLGVVLFGAEQFMSAIHNRVSGNCGSFAYGRTNAIEVSKSNYKYIPKVYQNMMTRLEPGQYMIQSFCFNSLLKIRFPEPIYKQFK</sequence>
<dbReference type="EMBL" id="VUNR01000010">
    <property type="protein sequence ID" value="MSU08599.1"/>
    <property type="molecule type" value="Genomic_DNA"/>
</dbReference>
<comment type="caution">
    <text evidence="1">The sequence shown here is derived from an EMBL/GenBank/DDBJ whole genome shotgun (WGS) entry which is preliminary data.</text>
</comment>
<accession>A0A6I2UG21</accession>